<dbReference type="Gene3D" id="3.40.1580.10">
    <property type="entry name" value="SMI1/KNR4-like"/>
    <property type="match status" value="1"/>
</dbReference>
<accession>A0A1M7E458</accession>
<dbReference type="InterPro" id="IPR037883">
    <property type="entry name" value="Knr4/Smi1-like_sf"/>
</dbReference>
<evidence type="ECO:0000313" key="3">
    <source>
        <dbReference type="Proteomes" id="UP000184121"/>
    </source>
</evidence>
<proteinExistence type="predicted"/>
<dbReference type="EMBL" id="FRBY01000002">
    <property type="protein sequence ID" value="SHL86199.1"/>
    <property type="molecule type" value="Genomic_DNA"/>
</dbReference>
<dbReference type="Proteomes" id="UP000184121">
    <property type="component" value="Unassembled WGS sequence"/>
</dbReference>
<dbReference type="RefSeq" id="WP_072971220.1">
    <property type="nucleotide sequence ID" value="NZ_FRBY01000002.1"/>
</dbReference>
<sequence>MEELKQLERIKSKLLMAKNADNKLEVFGADSHKYILGNTVKQEDILNFENEYQLELPKGYKSFLFNIGNGGISYSDSGAGPSYGIYPFGKNTDEFIYENSKEYLKKDCRISPNMSDDFWNNLNKNIEENETISDEEFDIELGKIFSGLLPIGSQGCSYYHALVLNGEFKGRVVHVDVDRQKPYFAFESNFLDWYERWLDEIIPENLKSRNSDLFRYTLGGSSAYILEVYFSTNENQTKLECLRSFLKKRNLDSETMTVLEEQCKLSAGGNQRLLIQILTKFDYQRAYPYLVAFANESLLDVFQFVFWYAKDKSSDWLEFIKENIKKINEEETFEICTYLLKEMKLDYGSIIIPFTTNINEKIRVSAYYSLGLLKNKSKYLDTFILGLSDHSNRVVHAVLQALDGVEDQKLLKYYKLLAEKFPKEQDYILANLNHRLKAYGLTNRTIRDINIENHFQNNVKRKQ</sequence>
<dbReference type="OrthoDB" id="1190024at2"/>
<organism evidence="2 3">
    <name type="scientific">Flavobacterium saccharophilum</name>
    <dbReference type="NCBI Taxonomy" id="29534"/>
    <lineage>
        <taxon>Bacteria</taxon>
        <taxon>Pseudomonadati</taxon>
        <taxon>Bacteroidota</taxon>
        <taxon>Flavobacteriia</taxon>
        <taxon>Flavobacteriales</taxon>
        <taxon>Flavobacteriaceae</taxon>
        <taxon>Flavobacterium</taxon>
    </lineage>
</organism>
<evidence type="ECO:0000259" key="1">
    <source>
        <dbReference type="SMART" id="SM00860"/>
    </source>
</evidence>
<evidence type="ECO:0000313" key="2">
    <source>
        <dbReference type="EMBL" id="SHL86199.1"/>
    </source>
</evidence>
<dbReference type="SMART" id="SM00860">
    <property type="entry name" value="SMI1_KNR4"/>
    <property type="match status" value="1"/>
</dbReference>
<dbReference type="SUPFAM" id="SSF160631">
    <property type="entry name" value="SMI1/KNR4-like"/>
    <property type="match status" value="1"/>
</dbReference>
<feature type="domain" description="Knr4/Smi1-like" evidence="1">
    <location>
        <begin position="39"/>
        <end position="196"/>
    </location>
</feature>
<gene>
    <name evidence="2" type="ORF">SAMN05444366_1825</name>
</gene>
<protein>
    <submittedName>
        <fullName evidence="2">SMI1 / KNR4 family (SUKH-1)</fullName>
    </submittedName>
</protein>
<dbReference type="InterPro" id="IPR018958">
    <property type="entry name" value="Knr4/Smi1-like_dom"/>
</dbReference>
<dbReference type="Pfam" id="PF09346">
    <property type="entry name" value="SMI1_KNR4"/>
    <property type="match status" value="1"/>
</dbReference>
<dbReference type="STRING" id="29534.SAMN05444366_1825"/>
<name>A0A1M7E458_9FLAO</name>
<dbReference type="AlphaFoldDB" id="A0A1M7E458"/>
<keyword evidence="3" id="KW-1185">Reference proteome</keyword>
<reference evidence="3" key="1">
    <citation type="submission" date="2016-11" db="EMBL/GenBank/DDBJ databases">
        <authorList>
            <person name="Varghese N."/>
            <person name="Submissions S."/>
        </authorList>
    </citation>
    <scope>NUCLEOTIDE SEQUENCE [LARGE SCALE GENOMIC DNA]</scope>
    <source>
        <strain evidence="3">DSM 1811</strain>
    </source>
</reference>